<dbReference type="PROSITE" id="PS50008">
    <property type="entry name" value="PIPLC_Y_DOMAIN"/>
    <property type="match status" value="1"/>
</dbReference>
<keyword evidence="1" id="KW-0813">Transport</keyword>
<gene>
    <name evidence="4" type="ORF">GCM10023091_13410</name>
</gene>
<evidence type="ECO:0000313" key="5">
    <source>
        <dbReference type="Proteomes" id="UP001501508"/>
    </source>
</evidence>
<dbReference type="NCBIfam" id="TIGR04056">
    <property type="entry name" value="OMP_RagA_SusC"/>
    <property type="match status" value="1"/>
</dbReference>
<keyword evidence="4" id="KW-0675">Receptor</keyword>
<feature type="domain" description="PI-PLC Y-box" evidence="3">
    <location>
        <begin position="960"/>
        <end position="1012"/>
    </location>
</feature>
<dbReference type="NCBIfam" id="TIGR04057">
    <property type="entry name" value="SusC_RagA_signa"/>
    <property type="match status" value="1"/>
</dbReference>
<name>A0ABP8LSY7_9BACT</name>
<evidence type="ECO:0000256" key="2">
    <source>
        <dbReference type="SAM" id="SignalP"/>
    </source>
</evidence>
<dbReference type="SUPFAM" id="SSF49464">
    <property type="entry name" value="Carboxypeptidase regulatory domain-like"/>
    <property type="match status" value="1"/>
</dbReference>
<sequence length="1072" mass="119153">MLHSTRIAAVAMICFCICPAAKEAHAARTARAPLHRAAWADPIDYGGPVAKITITGEVTDQKGETLPGVSIYVAEGVGASTDLDGRFTIQGVDEDAVLTVSSVGFITQRIPLNGQKTLRIVMVADLKELEEVVVVGYGTQKKQSVVGAIAQVNNETLIKSGYNNVTSSLTGKMSGVTVLQQSGEPGANAANITIRGISSWNKSNPLVLVDGVERDFSNMDPNEIQTISVLKDASATAVFGARGANGVIIVTTRRGLVGKPQFDVTASVGMNKATGIPKHIDSYTTMSMLNVARMNEQQFTQMLAPEVLEEYRNPSSPLKALQYPNVNWFKEIANPFAMIANANINIRGGTNFVKYFTSFGYQKEGSFFKGYHNGKHDTRYKNDRFNYRANLDFTVTPKTQFSLNLGGDVNIKNEPITPTAVWETLYTTGPARFPAYFPDWVLQQVPDRDYPGASGSRLVLPFGERFGNPYTNFNDGTFRKYLGSKVFSDLILNQKLDFITQGLSVKGQVSLSTYYRTLALTTDYRFPKYRLIYDRIGVDGANPWEREGEGPEAFFPLPVNITTGGLQSDYYTDLYYEASLNYAREFAGKHSVTGLLLWNRQQKNKGTEFPYYNEGFVGRATYDFGNRFLAEVNIGYTGSERFAPSNRYGFFPSGAIGWVISNERFMKKLPWVSNLKIRYSDGLVGSDYAENRWLYISNYTKAGGTISEDLGANTNVQWEQARKRDLGLEIGVFQNKLTFGIDFYDEFRDKMLLSPRSVTVLVGNSFKELNIGSIKKHGIDFEAEFNETTKGGLNYFIHANVGINENRIIFKDDLPYAPEHVKDAGKPMGAMMSGVLLANSGYFTSVDDLHTKSAPIALTQLSMGDYQFLDYNGDGKITALDKYPIRGLEYPPVIWGLSSGFNYRGFDLKILLQGNVGKYVNFNQNFENEFLLGSYSVHKAQLDYWTPENPNAMHSTLHYFDGGGGIPQLAWGGGASLEGYNAGIENRFWRNADFVRLKDVYLGYTFKPEFIRRVLGISSLNVYATANNLLTFTKLIEGDPERTTEITGPSKKYTFGYYPIMVTGRVGLKVSF</sequence>
<keyword evidence="1" id="KW-0812">Transmembrane</keyword>
<organism evidence="4 5">
    <name type="scientific">Ravibacter arvi</name>
    <dbReference type="NCBI Taxonomy" id="2051041"/>
    <lineage>
        <taxon>Bacteria</taxon>
        <taxon>Pseudomonadati</taxon>
        <taxon>Bacteroidota</taxon>
        <taxon>Cytophagia</taxon>
        <taxon>Cytophagales</taxon>
        <taxon>Spirosomataceae</taxon>
        <taxon>Ravibacter</taxon>
    </lineage>
</organism>
<feature type="chain" id="PRO_5046061398" evidence="2">
    <location>
        <begin position="27"/>
        <end position="1072"/>
    </location>
</feature>
<reference evidence="5" key="1">
    <citation type="journal article" date="2019" name="Int. J. Syst. Evol. Microbiol.">
        <title>The Global Catalogue of Microorganisms (GCM) 10K type strain sequencing project: providing services to taxonomists for standard genome sequencing and annotation.</title>
        <authorList>
            <consortium name="The Broad Institute Genomics Platform"/>
            <consortium name="The Broad Institute Genome Sequencing Center for Infectious Disease"/>
            <person name="Wu L."/>
            <person name="Ma J."/>
        </authorList>
    </citation>
    <scope>NUCLEOTIDE SEQUENCE [LARGE SCALE GENOMIC DNA]</scope>
    <source>
        <strain evidence="5">JCM 31920</strain>
    </source>
</reference>
<dbReference type="Gene3D" id="2.170.130.10">
    <property type="entry name" value="TonB-dependent receptor, plug domain"/>
    <property type="match status" value="1"/>
</dbReference>
<keyword evidence="1" id="KW-0472">Membrane</keyword>
<dbReference type="InterPro" id="IPR037066">
    <property type="entry name" value="Plug_dom_sf"/>
</dbReference>
<feature type="signal peptide" evidence="2">
    <location>
        <begin position="1"/>
        <end position="26"/>
    </location>
</feature>
<dbReference type="PROSITE" id="PS52016">
    <property type="entry name" value="TONB_DEPENDENT_REC_3"/>
    <property type="match status" value="1"/>
</dbReference>
<dbReference type="InterPro" id="IPR012910">
    <property type="entry name" value="Plug_dom"/>
</dbReference>
<dbReference type="SUPFAM" id="SSF56935">
    <property type="entry name" value="Porins"/>
    <property type="match status" value="1"/>
</dbReference>
<dbReference type="Pfam" id="PF07715">
    <property type="entry name" value="Plug"/>
    <property type="match status" value="1"/>
</dbReference>
<protein>
    <submittedName>
        <fullName evidence="4">TonB-dependent receptor</fullName>
    </submittedName>
</protein>
<accession>A0ABP8LSY7</accession>
<keyword evidence="1" id="KW-1134">Transmembrane beta strand</keyword>
<dbReference type="InterPro" id="IPR039426">
    <property type="entry name" value="TonB-dep_rcpt-like"/>
</dbReference>
<dbReference type="RefSeq" id="WP_345027521.1">
    <property type="nucleotide sequence ID" value="NZ_BAABEY010000014.1"/>
</dbReference>
<dbReference type="Pfam" id="PF13715">
    <property type="entry name" value="CarbopepD_reg_2"/>
    <property type="match status" value="1"/>
</dbReference>
<dbReference type="InterPro" id="IPR001711">
    <property type="entry name" value="PLipase_C_Pinositol-sp_Y"/>
</dbReference>
<keyword evidence="1" id="KW-0998">Cell outer membrane</keyword>
<evidence type="ECO:0000256" key="1">
    <source>
        <dbReference type="PROSITE-ProRule" id="PRU01360"/>
    </source>
</evidence>
<dbReference type="InterPro" id="IPR008969">
    <property type="entry name" value="CarboxyPept-like_regulatory"/>
</dbReference>
<keyword evidence="5" id="KW-1185">Reference proteome</keyword>
<evidence type="ECO:0000313" key="4">
    <source>
        <dbReference type="EMBL" id="GAA4436042.1"/>
    </source>
</evidence>
<proteinExistence type="inferred from homology"/>
<evidence type="ECO:0000259" key="3">
    <source>
        <dbReference type="PROSITE" id="PS50008"/>
    </source>
</evidence>
<dbReference type="InterPro" id="IPR023997">
    <property type="entry name" value="TonB-dep_OMP_SusC/RagA_CS"/>
</dbReference>
<keyword evidence="2" id="KW-0732">Signal</keyword>
<dbReference type="EMBL" id="BAABEY010000014">
    <property type="protein sequence ID" value="GAA4436042.1"/>
    <property type="molecule type" value="Genomic_DNA"/>
</dbReference>
<comment type="caution">
    <text evidence="4">The sequence shown here is derived from an EMBL/GenBank/DDBJ whole genome shotgun (WGS) entry which is preliminary data.</text>
</comment>
<comment type="similarity">
    <text evidence="1">Belongs to the TonB-dependent receptor family.</text>
</comment>
<dbReference type="InterPro" id="IPR023996">
    <property type="entry name" value="TonB-dep_OMP_SusC/RagA"/>
</dbReference>
<dbReference type="Proteomes" id="UP001501508">
    <property type="component" value="Unassembled WGS sequence"/>
</dbReference>
<comment type="subcellular location">
    <subcellularLocation>
        <location evidence="1">Cell outer membrane</location>
        <topology evidence="1">Multi-pass membrane protein</topology>
    </subcellularLocation>
</comment>